<sequence>MAQSISGHLDSAIFEVLAQSGAKRFLVHSGILAAQSKPMEAIIKNTQSQEPPTRTIDLQQWDSATVGRFVEFLYVGHYQAPDPKHLGPESEPVISDSDSDSDGPQDLNTPATAQSVASETAQSDTTETMQPRPPADTLPQFDLELHSLLGDRLNSSPFDPAVHDFADVLFAHARVYFLARDQGVDTLQRLAYQHLLSTLRDIGAVEPGWQVGANIIDLLRYAYSHARGASAELEGLVSQFVALNFPALRGRDEMTGLVREGGELASDLVDRLCGRLVGSESACRAGRQEACALRARIQEEEGRLRSTEAELRSERTKANTLSGQVQSMQMELATSQNRYY</sequence>
<protein>
    <recommendedName>
        <fullName evidence="2">BTB domain-containing protein</fullName>
    </recommendedName>
</protein>
<dbReference type="PANTHER" id="PTHR47843:SF5">
    <property type="entry name" value="BTB_POZ DOMAIN PROTEIN"/>
    <property type="match status" value="1"/>
</dbReference>
<evidence type="ECO:0000259" key="2">
    <source>
        <dbReference type="PROSITE" id="PS50097"/>
    </source>
</evidence>
<dbReference type="PROSITE" id="PS50097">
    <property type="entry name" value="BTB"/>
    <property type="match status" value="1"/>
</dbReference>
<gene>
    <name evidence="3" type="ORF">Q9L58_006593</name>
</gene>
<reference evidence="3 4" key="1">
    <citation type="submission" date="2024-02" db="EMBL/GenBank/DDBJ databases">
        <title>Discinaceae phylogenomics.</title>
        <authorList>
            <person name="Dirks A.C."/>
            <person name="James T.Y."/>
        </authorList>
    </citation>
    <scope>NUCLEOTIDE SEQUENCE [LARGE SCALE GENOMIC DNA]</scope>
    <source>
        <strain evidence="3 4">ACD0624</strain>
    </source>
</reference>
<keyword evidence="4" id="KW-1185">Reference proteome</keyword>
<accession>A0ABR3GEZ7</accession>
<feature type="domain" description="BTB" evidence="2">
    <location>
        <begin position="14"/>
        <end position="82"/>
    </location>
</feature>
<dbReference type="PANTHER" id="PTHR47843">
    <property type="entry name" value="BTB DOMAIN-CONTAINING PROTEIN-RELATED"/>
    <property type="match status" value="1"/>
</dbReference>
<proteinExistence type="predicted"/>
<dbReference type="InterPro" id="IPR011333">
    <property type="entry name" value="SKP1/BTB/POZ_sf"/>
</dbReference>
<evidence type="ECO:0000313" key="4">
    <source>
        <dbReference type="Proteomes" id="UP001447188"/>
    </source>
</evidence>
<name>A0ABR3GEZ7_9PEZI</name>
<evidence type="ECO:0000313" key="3">
    <source>
        <dbReference type="EMBL" id="KAL0634504.1"/>
    </source>
</evidence>
<feature type="compositionally biased region" description="Basic and acidic residues" evidence="1">
    <location>
        <begin position="304"/>
        <end position="317"/>
    </location>
</feature>
<feature type="compositionally biased region" description="Polar residues" evidence="1">
    <location>
        <begin position="106"/>
        <end position="129"/>
    </location>
</feature>
<dbReference type="EMBL" id="JBBBZM010000093">
    <property type="protein sequence ID" value="KAL0634504.1"/>
    <property type="molecule type" value="Genomic_DNA"/>
</dbReference>
<comment type="caution">
    <text evidence="3">The sequence shown here is derived from an EMBL/GenBank/DDBJ whole genome shotgun (WGS) entry which is preliminary data.</text>
</comment>
<evidence type="ECO:0000256" key="1">
    <source>
        <dbReference type="SAM" id="MobiDB-lite"/>
    </source>
</evidence>
<dbReference type="Pfam" id="PF00651">
    <property type="entry name" value="BTB"/>
    <property type="match status" value="1"/>
</dbReference>
<feature type="region of interest" description="Disordered" evidence="1">
    <location>
        <begin position="304"/>
        <end position="325"/>
    </location>
</feature>
<feature type="region of interest" description="Disordered" evidence="1">
    <location>
        <begin position="81"/>
        <end position="139"/>
    </location>
</feature>
<dbReference type="Proteomes" id="UP001447188">
    <property type="component" value="Unassembled WGS sequence"/>
</dbReference>
<dbReference type="InterPro" id="IPR000210">
    <property type="entry name" value="BTB/POZ_dom"/>
</dbReference>
<organism evidence="3 4">
    <name type="scientific">Discina gigas</name>
    <dbReference type="NCBI Taxonomy" id="1032678"/>
    <lineage>
        <taxon>Eukaryota</taxon>
        <taxon>Fungi</taxon>
        <taxon>Dikarya</taxon>
        <taxon>Ascomycota</taxon>
        <taxon>Pezizomycotina</taxon>
        <taxon>Pezizomycetes</taxon>
        <taxon>Pezizales</taxon>
        <taxon>Discinaceae</taxon>
        <taxon>Discina</taxon>
    </lineage>
</organism>
<dbReference type="Gene3D" id="3.30.710.10">
    <property type="entry name" value="Potassium Channel Kv1.1, Chain A"/>
    <property type="match status" value="1"/>
</dbReference>